<accession>E0TC95</accession>
<dbReference type="GO" id="GO:0008381">
    <property type="term" value="F:mechanosensitive monoatomic ion channel activity"/>
    <property type="evidence" value="ECO:0007669"/>
    <property type="project" value="UniProtKB-ARBA"/>
</dbReference>
<dbReference type="InterPro" id="IPR010920">
    <property type="entry name" value="LSM_dom_sf"/>
</dbReference>
<dbReference type="Gene3D" id="3.30.70.100">
    <property type="match status" value="1"/>
</dbReference>
<evidence type="ECO:0000256" key="2">
    <source>
        <dbReference type="ARBA" id="ARBA00008017"/>
    </source>
</evidence>
<dbReference type="Gene3D" id="2.30.30.60">
    <property type="match status" value="1"/>
</dbReference>
<sequence length="434" mass="47869">MEDMQTWSAEIWQRLLEGLTQEHVYIQIGLVLAAWLIGWVIAALVMRRVKVPQTVQAPLNLGNIAGSLEKLRELIPPFLITFSLAIAERISEELGTGLGLLHIALGISVVILIRSFVHRFIANAFILALVNYVAVPAAILQVLGVLDDVVAFLESVAIQLGNIKLTAYAIVRTVIFGSILFYIGRISNSTGKRVIRSRQELDARTRELATKLFEILLFVVISLLLLQIIGINLTTLAVFGGAIGVGLGFGLQSIASNFISGIIILLDKSITIGDFIELEDGRSGTLKDLSMRSAMLETYDGKVIMVPNETFISSSFVNWTHHDTKQRYDIRFSVAYDTDIEAMIDIVREVVQSHPQVISGENASKAEQPDAEIESFGDNGIDILVEFWMEGVDDGPNRVGADLNLMIWTALKQNGIVIPFPQREVRMLGDAQKN</sequence>
<dbReference type="GO" id="GO:0005886">
    <property type="term" value="C:plasma membrane"/>
    <property type="evidence" value="ECO:0007669"/>
    <property type="project" value="UniProtKB-SubCell"/>
</dbReference>
<evidence type="ECO:0000256" key="6">
    <source>
        <dbReference type="ARBA" id="ARBA00023136"/>
    </source>
</evidence>
<dbReference type="HOGENOM" id="CLU_037945_9_2_5"/>
<evidence type="ECO:0000256" key="5">
    <source>
        <dbReference type="ARBA" id="ARBA00022989"/>
    </source>
</evidence>
<dbReference type="Pfam" id="PF21088">
    <property type="entry name" value="MS_channel_1st"/>
    <property type="match status" value="1"/>
</dbReference>
<keyword evidence="6 7" id="KW-0472">Membrane</keyword>
<dbReference type="Gene3D" id="1.10.287.1260">
    <property type="match status" value="1"/>
</dbReference>
<evidence type="ECO:0000256" key="3">
    <source>
        <dbReference type="ARBA" id="ARBA00022475"/>
    </source>
</evidence>
<evidence type="ECO:0000313" key="12">
    <source>
        <dbReference type="Proteomes" id="UP000001302"/>
    </source>
</evidence>
<dbReference type="InterPro" id="IPR011014">
    <property type="entry name" value="MscS_channel_TM-2"/>
</dbReference>
<dbReference type="SUPFAM" id="SSF82861">
    <property type="entry name" value="Mechanosensitive channel protein MscS (YggB), transmembrane region"/>
    <property type="match status" value="1"/>
</dbReference>
<dbReference type="InterPro" id="IPR049142">
    <property type="entry name" value="MS_channel_1st"/>
</dbReference>
<dbReference type="Proteomes" id="UP000001302">
    <property type="component" value="Chromosome"/>
</dbReference>
<keyword evidence="12" id="KW-1185">Reference proteome</keyword>
<dbReference type="InterPro" id="IPR049278">
    <property type="entry name" value="MS_channel_C"/>
</dbReference>
<dbReference type="InterPro" id="IPR006685">
    <property type="entry name" value="MscS_channel_2nd"/>
</dbReference>
<feature type="transmembrane region" description="Helical" evidence="7">
    <location>
        <begin position="97"/>
        <end position="117"/>
    </location>
</feature>
<dbReference type="EMBL" id="CP002156">
    <property type="protein sequence ID" value="ADM08528.1"/>
    <property type="molecule type" value="Genomic_DNA"/>
</dbReference>
<dbReference type="InterPro" id="IPR011066">
    <property type="entry name" value="MscS_channel_C_sf"/>
</dbReference>
<reference evidence="11 12" key="2">
    <citation type="journal article" date="2011" name="J. Bacteriol.">
        <title>Complete genome sequence of strain HTCC2503T of Parvularcula bermudensis, the type species of the order "Parvularculales" in the class Alphaproteobacteria.</title>
        <authorList>
            <person name="Oh H.M."/>
            <person name="Kang I."/>
            <person name="Vergin K.L."/>
            <person name="Kang D."/>
            <person name="Rhee K.H."/>
            <person name="Giovannoni S.J."/>
            <person name="Cho J.C."/>
        </authorList>
    </citation>
    <scope>NUCLEOTIDE SEQUENCE [LARGE SCALE GENOMIC DNA]</scope>
    <source>
        <strain evidence="12">ATCC BAA-594 / HTCC2503 / KCTC 12087</strain>
    </source>
</reference>
<evidence type="ECO:0000259" key="10">
    <source>
        <dbReference type="Pfam" id="PF21088"/>
    </source>
</evidence>
<dbReference type="STRING" id="314260.PB2503_02252"/>
<feature type="transmembrane region" description="Helical" evidence="7">
    <location>
        <begin position="166"/>
        <end position="187"/>
    </location>
</feature>
<keyword evidence="5 7" id="KW-1133">Transmembrane helix</keyword>
<organism evidence="11 12">
    <name type="scientific">Parvularcula bermudensis (strain ATCC BAA-594 / HTCC2503 / KCTC 12087)</name>
    <dbReference type="NCBI Taxonomy" id="314260"/>
    <lineage>
        <taxon>Bacteria</taxon>
        <taxon>Pseudomonadati</taxon>
        <taxon>Pseudomonadota</taxon>
        <taxon>Alphaproteobacteria</taxon>
        <taxon>Parvularculales</taxon>
        <taxon>Parvularculaceae</taxon>
        <taxon>Parvularcula</taxon>
    </lineage>
</organism>
<dbReference type="KEGG" id="pbr:PB2503_02252"/>
<feature type="transmembrane region" description="Helical" evidence="7">
    <location>
        <begin position="124"/>
        <end position="146"/>
    </location>
</feature>
<proteinExistence type="inferred from homology"/>
<keyword evidence="3" id="KW-1003">Cell membrane</keyword>
<feature type="domain" description="Mechanosensitive ion channel MscS C-terminal" evidence="9">
    <location>
        <begin position="330"/>
        <end position="418"/>
    </location>
</feature>
<dbReference type="InterPro" id="IPR052702">
    <property type="entry name" value="MscS-like_channel"/>
</dbReference>
<dbReference type="PANTHER" id="PTHR30347">
    <property type="entry name" value="POTASSIUM CHANNEL RELATED"/>
    <property type="match status" value="1"/>
</dbReference>
<dbReference type="PANTHER" id="PTHR30347:SF1">
    <property type="entry name" value="MECHANOSENSITIVE CHANNEL MSCK"/>
    <property type="match status" value="1"/>
</dbReference>
<dbReference type="OrthoDB" id="9799209at2"/>
<dbReference type="AlphaFoldDB" id="E0TC95"/>
<comment type="similarity">
    <text evidence="2">Belongs to the MscS (TC 1.A.23) family.</text>
</comment>
<reference evidence="12" key="1">
    <citation type="submission" date="2010-08" db="EMBL/GenBank/DDBJ databases">
        <title>Genome sequence of Parvularcula bermudensis HTCC2503.</title>
        <authorList>
            <person name="Kang D.-M."/>
            <person name="Oh H.-M."/>
            <person name="Cho J.-C."/>
        </authorList>
    </citation>
    <scope>NUCLEOTIDE SEQUENCE [LARGE SCALE GENOMIC DNA]</scope>
    <source>
        <strain evidence="12">ATCC BAA-594 / HTCC2503 / KCTC 12087</strain>
    </source>
</reference>
<feature type="domain" description="Mechanosensitive ion channel MscS" evidence="8">
    <location>
        <begin position="254"/>
        <end position="321"/>
    </location>
</feature>
<dbReference type="Pfam" id="PF00924">
    <property type="entry name" value="MS_channel_2nd"/>
    <property type="match status" value="1"/>
</dbReference>
<evidence type="ECO:0000256" key="1">
    <source>
        <dbReference type="ARBA" id="ARBA00004651"/>
    </source>
</evidence>
<dbReference type="SUPFAM" id="SSF50182">
    <property type="entry name" value="Sm-like ribonucleoproteins"/>
    <property type="match status" value="1"/>
</dbReference>
<evidence type="ECO:0000259" key="8">
    <source>
        <dbReference type="Pfam" id="PF00924"/>
    </source>
</evidence>
<protein>
    <submittedName>
        <fullName evidence="11">Mechanosensitive ion channel family protein</fullName>
    </submittedName>
</protein>
<evidence type="ECO:0000313" key="11">
    <source>
        <dbReference type="EMBL" id="ADM08528.1"/>
    </source>
</evidence>
<comment type="subcellular location">
    <subcellularLocation>
        <location evidence="1">Cell membrane</location>
        <topology evidence="1">Multi-pass membrane protein</topology>
    </subcellularLocation>
</comment>
<dbReference type="Pfam" id="PF21082">
    <property type="entry name" value="MS_channel_3rd"/>
    <property type="match status" value="1"/>
</dbReference>
<feature type="domain" description="Mechanosensitive ion channel transmembrane helices 2/3" evidence="10">
    <location>
        <begin position="212"/>
        <end position="252"/>
    </location>
</feature>
<dbReference type="eggNOG" id="COG3264">
    <property type="taxonomic scope" value="Bacteria"/>
</dbReference>
<feature type="transmembrane region" description="Helical" evidence="7">
    <location>
        <begin position="236"/>
        <end position="266"/>
    </location>
</feature>
<name>E0TC95_PARBH</name>
<gene>
    <name evidence="11" type="ordered locus">PB2503_02252</name>
</gene>
<keyword evidence="4 7" id="KW-0812">Transmembrane</keyword>
<feature type="transmembrane region" description="Helical" evidence="7">
    <location>
        <begin position="24"/>
        <end position="46"/>
    </location>
</feature>
<evidence type="ECO:0000256" key="7">
    <source>
        <dbReference type="SAM" id="Phobius"/>
    </source>
</evidence>
<dbReference type="InterPro" id="IPR023408">
    <property type="entry name" value="MscS_beta-dom_sf"/>
</dbReference>
<feature type="transmembrane region" description="Helical" evidence="7">
    <location>
        <begin position="208"/>
        <end position="230"/>
    </location>
</feature>
<evidence type="ECO:0000256" key="4">
    <source>
        <dbReference type="ARBA" id="ARBA00022692"/>
    </source>
</evidence>
<evidence type="ECO:0000259" key="9">
    <source>
        <dbReference type="Pfam" id="PF21082"/>
    </source>
</evidence>
<dbReference type="SUPFAM" id="SSF82689">
    <property type="entry name" value="Mechanosensitive channel protein MscS (YggB), C-terminal domain"/>
    <property type="match status" value="1"/>
</dbReference>